<gene>
    <name evidence="4" type="ORF">UCRPA7_438</name>
</gene>
<dbReference type="Proteomes" id="UP000014074">
    <property type="component" value="Unassembled WGS sequence"/>
</dbReference>
<organism evidence="4 5">
    <name type="scientific">Phaeoacremonium minimum (strain UCR-PA7)</name>
    <name type="common">Esca disease fungus</name>
    <name type="synonym">Togninia minima</name>
    <dbReference type="NCBI Taxonomy" id="1286976"/>
    <lineage>
        <taxon>Eukaryota</taxon>
        <taxon>Fungi</taxon>
        <taxon>Dikarya</taxon>
        <taxon>Ascomycota</taxon>
        <taxon>Pezizomycotina</taxon>
        <taxon>Sordariomycetes</taxon>
        <taxon>Sordariomycetidae</taxon>
        <taxon>Togniniales</taxon>
        <taxon>Togniniaceae</taxon>
        <taxon>Phaeoacremonium</taxon>
    </lineage>
</organism>
<feature type="binding site" evidence="2">
    <location>
        <position position="3"/>
    </location>
    <ligand>
        <name>Zn(2+)</name>
        <dbReference type="ChEBI" id="CHEBI:29105"/>
        <label>1</label>
        <note>catalytic</note>
    </ligand>
</feature>
<evidence type="ECO:0000256" key="2">
    <source>
        <dbReference type="PIRSR" id="PIRSR001359-3"/>
    </source>
</evidence>
<comment type="function">
    <text evidence="3">Catalyzes the aldol condensation of dihydroxyacetone phosphate (DHAP or glycerone-phosphate) with glyceraldehyde 3-phosphate (G3P) to form fructose 1,6-bisphosphate (FBP) in gluconeogenesis and the reverse reaction in glycolysis.</text>
</comment>
<dbReference type="PANTHER" id="PTHR30304">
    <property type="entry name" value="D-TAGATOSE-1,6-BISPHOSPHATE ALDOLASE"/>
    <property type="match status" value="1"/>
</dbReference>
<evidence type="ECO:0000256" key="3">
    <source>
        <dbReference type="RuleBase" id="RU366023"/>
    </source>
</evidence>
<feature type="binding site" evidence="2">
    <location>
        <position position="25"/>
    </location>
    <ligand>
        <name>Zn(2+)</name>
        <dbReference type="ChEBI" id="CHEBI:29105"/>
        <label>2</label>
    </ligand>
</feature>
<dbReference type="GO" id="GO:0008270">
    <property type="term" value="F:zinc ion binding"/>
    <property type="evidence" value="ECO:0007669"/>
    <property type="project" value="UniProtKB-UniRule"/>
</dbReference>
<dbReference type="KEGG" id="tmn:UCRPA7_438"/>
<dbReference type="GeneID" id="19324825"/>
<keyword evidence="5" id="KW-1185">Reference proteome</keyword>
<keyword evidence="2 3" id="KW-0479">Metal-binding</keyword>
<dbReference type="InterPro" id="IPR050246">
    <property type="entry name" value="Class_II_FBP_aldolase"/>
</dbReference>
<dbReference type="OrthoDB" id="2558351at2759"/>
<dbReference type="PANTHER" id="PTHR30304:SF0">
    <property type="entry name" value="D-TAGATOSE-1,6-BISPHOSPHATE ALDOLASE SUBUNIT GATY-RELATED"/>
    <property type="match status" value="1"/>
</dbReference>
<feature type="active site" description="Proton donor" evidence="1">
    <location>
        <position position="2"/>
    </location>
</feature>
<keyword evidence="3" id="KW-0456">Lyase</keyword>
<keyword evidence="3" id="KW-0324">Glycolysis</keyword>
<evidence type="ECO:0000313" key="4">
    <source>
        <dbReference type="EMBL" id="EOO04044.1"/>
    </source>
</evidence>
<keyword evidence="2 3" id="KW-0862">Zinc</keyword>
<dbReference type="GO" id="GO:0006096">
    <property type="term" value="P:glycolytic process"/>
    <property type="evidence" value="ECO:0007669"/>
    <property type="project" value="UniProtKB-UniPathway"/>
</dbReference>
<dbReference type="InterPro" id="IPR013785">
    <property type="entry name" value="Aldolase_TIM"/>
</dbReference>
<comment type="cofactor">
    <cofactor evidence="2 3">
        <name>Zn(2+)</name>
        <dbReference type="ChEBI" id="CHEBI:29105"/>
    </cofactor>
    <text evidence="2 3">Binds 2 Zn(2+) ions per subunit. One is catalytic and the other provides a structural contribution.</text>
</comment>
<accession>R8BXN9</accession>
<dbReference type="AlphaFoldDB" id="R8BXN9"/>
<feature type="binding site" evidence="2">
    <location>
        <position position="55"/>
    </location>
    <ligand>
        <name>Zn(2+)</name>
        <dbReference type="ChEBI" id="CHEBI:29105"/>
        <label>2</label>
    </ligand>
</feature>
<sequence length="204" mass="22565">MDHAQSPDIIREAAELGRFDGIMVDMSHYEKEENMAKTRELVDYLHARGIIAEAEPGRINGGEDGLEDTGDLEGVLTIPEQAEEFLALGIDWLAPAFGNVHGKYGPRGPSLDYERLDQIHKTTRGRVHLVLHGANGFEEALFKECIKRGLAKCNVNDAVNARFPEVQKEKAGRVPLTVVIEEGTLAMQRAVEMHMDWMGSTGKA</sequence>
<comment type="pathway">
    <text evidence="3">Carbohydrate degradation; glycolysis; D-glyceraldehyde 3-phosphate and glycerone phosphate from D-glucose: step 4/4.</text>
</comment>
<evidence type="ECO:0000256" key="1">
    <source>
        <dbReference type="PIRSR" id="PIRSR001359-1"/>
    </source>
</evidence>
<dbReference type="Pfam" id="PF01116">
    <property type="entry name" value="F_bP_aldolase"/>
    <property type="match status" value="1"/>
</dbReference>
<dbReference type="UniPathway" id="UPA00109">
    <property type="reaction ID" value="UER00183"/>
</dbReference>
<proteinExistence type="inferred from homology"/>
<protein>
    <recommendedName>
        <fullName evidence="3">Fructose-bisphosphate aldolase</fullName>
        <shortName evidence="3">FBP aldolase</shortName>
        <ecNumber evidence="3">4.1.2.13</ecNumber>
    </recommendedName>
</protein>
<dbReference type="InterPro" id="IPR000771">
    <property type="entry name" value="FBA_II"/>
</dbReference>
<dbReference type="EMBL" id="KB932806">
    <property type="protein sequence ID" value="EOO04044.1"/>
    <property type="molecule type" value="Genomic_DNA"/>
</dbReference>
<feature type="binding site" evidence="2">
    <location>
        <position position="101"/>
    </location>
    <ligand>
        <name>Zn(2+)</name>
        <dbReference type="ChEBI" id="CHEBI:29105"/>
        <label>1</label>
        <note>catalytic</note>
    </ligand>
</feature>
<name>R8BXN9_PHAM7</name>
<reference evidence="5" key="1">
    <citation type="journal article" date="2013" name="Genome Announc.">
        <title>Draft genome sequence of the ascomycete Phaeoacremonium aleophilum strain UCR-PA7, a causal agent of the esca disease complex in grapevines.</title>
        <authorList>
            <person name="Blanco-Ulate B."/>
            <person name="Rolshausen P."/>
            <person name="Cantu D."/>
        </authorList>
    </citation>
    <scope>NUCLEOTIDE SEQUENCE [LARGE SCALE GENOMIC DNA]</scope>
    <source>
        <strain evidence="5">UCR-PA7</strain>
    </source>
</reference>
<dbReference type="RefSeq" id="XP_007911225.1">
    <property type="nucleotide sequence ID" value="XM_007913034.1"/>
</dbReference>
<dbReference type="PIRSF" id="PIRSF001359">
    <property type="entry name" value="F_bP_aldolase_II"/>
    <property type="match status" value="1"/>
</dbReference>
<dbReference type="SUPFAM" id="SSF51569">
    <property type="entry name" value="Aldolase"/>
    <property type="match status" value="1"/>
</dbReference>
<dbReference type="EC" id="4.1.2.13" evidence="3"/>
<feature type="binding site" evidence="2">
    <location>
        <position position="132"/>
    </location>
    <ligand>
        <name>Zn(2+)</name>
        <dbReference type="ChEBI" id="CHEBI:29105"/>
        <label>1</label>
        <note>catalytic</note>
    </ligand>
</feature>
<dbReference type="HOGENOM" id="CLU_040088_4_0_1"/>
<evidence type="ECO:0000313" key="5">
    <source>
        <dbReference type="Proteomes" id="UP000014074"/>
    </source>
</evidence>
<dbReference type="GO" id="GO:0004332">
    <property type="term" value="F:fructose-bisphosphate aldolase activity"/>
    <property type="evidence" value="ECO:0007669"/>
    <property type="project" value="UniProtKB-EC"/>
</dbReference>
<comment type="similarity">
    <text evidence="3">Belongs to the class II fructose-bisphosphate aldolase family.</text>
</comment>
<comment type="catalytic activity">
    <reaction evidence="3">
        <text>beta-D-fructose 1,6-bisphosphate = D-glyceraldehyde 3-phosphate + dihydroxyacetone phosphate</text>
        <dbReference type="Rhea" id="RHEA:14729"/>
        <dbReference type="ChEBI" id="CHEBI:32966"/>
        <dbReference type="ChEBI" id="CHEBI:57642"/>
        <dbReference type="ChEBI" id="CHEBI:59776"/>
        <dbReference type="EC" id="4.1.2.13"/>
    </reaction>
</comment>
<dbReference type="eggNOG" id="KOG4153">
    <property type="taxonomic scope" value="Eukaryota"/>
</dbReference>
<dbReference type="Gene3D" id="3.20.20.70">
    <property type="entry name" value="Aldolase class I"/>
    <property type="match status" value="1"/>
</dbReference>